<evidence type="ECO:0000313" key="2">
    <source>
        <dbReference type="EMBL" id="MBP2002262.1"/>
    </source>
</evidence>
<feature type="transmembrane region" description="Helical" evidence="1">
    <location>
        <begin position="231"/>
        <end position="254"/>
    </location>
</feature>
<feature type="transmembrane region" description="Helical" evidence="1">
    <location>
        <begin position="47"/>
        <end position="72"/>
    </location>
</feature>
<keyword evidence="1" id="KW-0812">Transmembrane</keyword>
<dbReference type="Proteomes" id="UP001519288">
    <property type="component" value="Unassembled WGS sequence"/>
</dbReference>
<dbReference type="Pfam" id="PF12730">
    <property type="entry name" value="ABC2_membrane_4"/>
    <property type="match status" value="1"/>
</dbReference>
<keyword evidence="1" id="KW-1133">Transmembrane helix</keyword>
<keyword evidence="3" id="KW-1185">Reference proteome</keyword>
<proteinExistence type="predicted"/>
<evidence type="ECO:0000256" key="1">
    <source>
        <dbReference type="SAM" id="Phobius"/>
    </source>
</evidence>
<gene>
    <name evidence="2" type="ORF">J2Z69_003334</name>
</gene>
<dbReference type="EMBL" id="JAGGLD010000007">
    <property type="protein sequence ID" value="MBP2002262.1"/>
    <property type="molecule type" value="Genomic_DNA"/>
</dbReference>
<feature type="transmembrane region" description="Helical" evidence="1">
    <location>
        <begin position="189"/>
        <end position="211"/>
    </location>
</feature>
<keyword evidence="1" id="KW-0472">Membrane</keyword>
<reference evidence="2 3" key="1">
    <citation type="submission" date="2021-03" db="EMBL/GenBank/DDBJ databases">
        <title>Genomic Encyclopedia of Type Strains, Phase IV (KMG-IV): sequencing the most valuable type-strain genomes for metagenomic binning, comparative biology and taxonomic classification.</title>
        <authorList>
            <person name="Goeker M."/>
        </authorList>
    </citation>
    <scope>NUCLEOTIDE SEQUENCE [LARGE SCALE GENOMIC DNA]</scope>
    <source>
        <strain evidence="2 3">DSM 26806</strain>
    </source>
</reference>
<accession>A0ABS4JKM9</accession>
<sequence length="265" mass="30852">MKNLLLLEWTKLKWPVLGTLITLTLAVSILTGTLYRDYSLEKDLEAWEIGISFIVFIFPIIAVIPVCWLMYYERKDKFLWYTLTRVSKGQYILAKWIVVASSSFVIMFVAMSFGVITALYIKPDIIPKLYLLDSITGQPMPRSEKYHFMGSFFVHHPLRYGLLLSFWQGILSAILATLGFVFSLYIRNIFVILTGPFIYVIVENFILNTLNLKPYRIYISFNPDSYNVKRFGTFPLLCGPLLALLFITFVYIYYRKIKKVTVYPS</sequence>
<evidence type="ECO:0000313" key="3">
    <source>
        <dbReference type="Proteomes" id="UP001519288"/>
    </source>
</evidence>
<feature type="transmembrane region" description="Helical" evidence="1">
    <location>
        <begin position="12"/>
        <end position="35"/>
    </location>
</feature>
<protein>
    <submittedName>
        <fullName evidence="2">Membrane protein</fullName>
    </submittedName>
</protein>
<feature type="transmembrane region" description="Helical" evidence="1">
    <location>
        <begin position="93"/>
        <end position="121"/>
    </location>
</feature>
<comment type="caution">
    <text evidence="2">The sequence shown here is derived from an EMBL/GenBank/DDBJ whole genome shotgun (WGS) entry which is preliminary data.</text>
</comment>
<organism evidence="2 3">
    <name type="scientific">Paenibacillus shirakamiensis</name>
    <dbReference type="NCBI Taxonomy" id="1265935"/>
    <lineage>
        <taxon>Bacteria</taxon>
        <taxon>Bacillati</taxon>
        <taxon>Bacillota</taxon>
        <taxon>Bacilli</taxon>
        <taxon>Bacillales</taxon>
        <taxon>Paenibacillaceae</taxon>
        <taxon>Paenibacillus</taxon>
    </lineage>
</organism>
<dbReference type="RefSeq" id="WP_209865007.1">
    <property type="nucleotide sequence ID" value="NZ_JAGGLD010000007.1"/>
</dbReference>
<feature type="transmembrane region" description="Helical" evidence="1">
    <location>
        <begin position="160"/>
        <end position="182"/>
    </location>
</feature>
<name>A0ABS4JKM9_9BACL</name>